<proteinExistence type="predicted"/>
<organism evidence="1 2">
    <name type="scientific">Arabidopsis thaliana</name>
    <name type="common">Mouse-ear cress</name>
    <dbReference type="NCBI Taxonomy" id="3702"/>
    <lineage>
        <taxon>Eukaryota</taxon>
        <taxon>Viridiplantae</taxon>
        <taxon>Streptophyta</taxon>
        <taxon>Embryophyta</taxon>
        <taxon>Tracheophyta</taxon>
        <taxon>Spermatophyta</taxon>
        <taxon>Magnoliopsida</taxon>
        <taxon>eudicotyledons</taxon>
        <taxon>Gunneridae</taxon>
        <taxon>Pentapetalae</taxon>
        <taxon>rosids</taxon>
        <taxon>malvids</taxon>
        <taxon>Brassicales</taxon>
        <taxon>Brassicaceae</taxon>
        <taxon>Camelineae</taxon>
        <taxon>Arabidopsis</taxon>
    </lineage>
</organism>
<reference evidence="1 2" key="1">
    <citation type="submission" date="2020-09" db="EMBL/GenBank/DDBJ databases">
        <authorList>
            <person name="Ashkenazy H."/>
        </authorList>
    </citation>
    <scope>NUCLEOTIDE SEQUENCE [LARGE SCALE GENOMIC DNA]</scope>
    <source>
        <strain evidence="2">cv. Cdm-0</strain>
    </source>
</reference>
<name>A0A7G2EJD0_ARATH</name>
<evidence type="ECO:0000313" key="1">
    <source>
        <dbReference type="EMBL" id="CAD5321124.1"/>
    </source>
</evidence>
<dbReference type="Proteomes" id="UP000516314">
    <property type="component" value="Chromosome 2"/>
</dbReference>
<accession>A0A7G2EJD0</accession>
<evidence type="ECO:0000313" key="2">
    <source>
        <dbReference type="Proteomes" id="UP000516314"/>
    </source>
</evidence>
<dbReference type="AlphaFoldDB" id="A0A7G2EJD0"/>
<dbReference type="EMBL" id="LR881467">
    <property type="protein sequence ID" value="CAD5321124.1"/>
    <property type="molecule type" value="Genomic_DNA"/>
</dbReference>
<sequence length="50" mass="5814">MIPRDRHLLGLDKMEAGGKASRDELLKLSWNVTEFEKPSCEELPRNRMTN</sequence>
<protein>
    <submittedName>
        <fullName evidence="1">(thale cress) hypothetical protein</fullName>
    </submittedName>
</protein>
<gene>
    <name evidence="1" type="ORF">AT9943_LOCUS9208</name>
</gene>